<dbReference type="Proteomes" id="UP000887576">
    <property type="component" value="Unplaced"/>
</dbReference>
<reference evidence="2" key="1">
    <citation type="submission" date="2022-11" db="UniProtKB">
        <authorList>
            <consortium name="WormBaseParasite"/>
        </authorList>
    </citation>
    <scope>IDENTIFICATION</scope>
</reference>
<name>A0AC34RR34_9BILA</name>
<evidence type="ECO:0000313" key="2">
    <source>
        <dbReference type="WBParaSite" id="JU765_v2.g9157.t1"/>
    </source>
</evidence>
<protein>
    <submittedName>
        <fullName evidence="2">UDP-N-acetylglucosamine transporter</fullName>
    </submittedName>
</protein>
<proteinExistence type="predicted"/>
<dbReference type="WBParaSite" id="JU765_v2.g9157.t1">
    <property type="protein sequence ID" value="JU765_v2.g9157.t1"/>
    <property type="gene ID" value="JU765_v2.g9157"/>
</dbReference>
<organism evidence="1 2">
    <name type="scientific">Panagrolaimus sp. JU765</name>
    <dbReference type="NCBI Taxonomy" id="591449"/>
    <lineage>
        <taxon>Eukaryota</taxon>
        <taxon>Metazoa</taxon>
        <taxon>Ecdysozoa</taxon>
        <taxon>Nematoda</taxon>
        <taxon>Chromadorea</taxon>
        <taxon>Rhabditida</taxon>
        <taxon>Tylenchina</taxon>
        <taxon>Panagrolaimomorpha</taxon>
        <taxon>Panagrolaimoidea</taxon>
        <taxon>Panagrolaimidae</taxon>
        <taxon>Panagrolaimus</taxon>
    </lineage>
</organism>
<accession>A0AC34RR34</accession>
<sequence>MTSTATTNNNLKWVSLVVLIAQTTALVLTLRYSRTQKTDGPKYLSSTAVVTSEVVKFITCIVVLLYNQKWSWVRFRQELQIDVIEKPIDNLKVSVPAICYVIQNNLLFFALSKLDAATYQVTYQLKILTTAFFSVSMLNKQLDKFKWIALILLTGGVALVQLPKDSSSSSSSEHDSTDQFVGLAAVLAACCSSGFAGVYFEKILKGTPVTLWMRNLQLAFFSIFGGFLMTFLYDREAVMEDGFFQGYNSIIWVVVFLQAYGGLVIALVVKYADNILKGFAVSLSIILSSFASWFLLGDFEPSFTFAVGALIVIGSTFLYGYEPPKPYIRLVDER</sequence>
<evidence type="ECO:0000313" key="1">
    <source>
        <dbReference type="Proteomes" id="UP000887576"/>
    </source>
</evidence>